<comment type="caution">
    <text evidence="1">The sequence shown here is derived from an EMBL/GenBank/DDBJ whole genome shotgun (WGS) entry which is preliminary data.</text>
</comment>
<sequence>MARALGWPVVDGRLPWAAWHSGRTEVACAWLWPCHWQASLDHLTIIPAQALDLHPEEAAALRQAFAEFAAQDGVTLQGDDPLRWHAEGDLFDGWTCASIDRVAHRRPDAWWRDAGNDPAARALLRLLNEAQMLFHDHPVNAARVRRGALPINGLWVSGAGRWSGEGPPPNAAAVRCDETLLRAALLGDGSAWQAGWERIDQQWIVPYWENALRDGQPHWLTLCGERGWRCWRLDPSAPASPPPRMGWRERWRRWCRATSSAPNGTSGMAIDWWSGL</sequence>
<protein>
    <recommendedName>
        <fullName evidence="3">Phosphoglycerate mutase</fullName>
    </recommendedName>
</protein>
<gene>
    <name evidence="1" type="ORF">Ttaiw_02145</name>
</gene>
<dbReference type="AlphaFoldDB" id="A0A554X1T4"/>
<organism evidence="1 2">
    <name type="scientific">Tepidimonas taiwanensis</name>
    <dbReference type="NCBI Taxonomy" id="307486"/>
    <lineage>
        <taxon>Bacteria</taxon>
        <taxon>Pseudomonadati</taxon>
        <taxon>Pseudomonadota</taxon>
        <taxon>Betaproteobacteria</taxon>
        <taxon>Burkholderiales</taxon>
        <taxon>Tepidimonas</taxon>
    </lineage>
</organism>
<dbReference type="STRING" id="307486.GCA_000807215_02497"/>
<dbReference type="Proteomes" id="UP000317763">
    <property type="component" value="Unassembled WGS sequence"/>
</dbReference>
<proteinExistence type="predicted"/>
<dbReference type="EMBL" id="VJOM01000029">
    <property type="protein sequence ID" value="TSE29812.1"/>
    <property type="molecule type" value="Genomic_DNA"/>
</dbReference>
<keyword evidence="2" id="KW-1185">Reference proteome</keyword>
<accession>A0A554X1T4</accession>
<reference evidence="1 2" key="1">
    <citation type="submission" date="2019-07" db="EMBL/GenBank/DDBJ databases">
        <title>Tepidimonas taiwanensis I1-1 draft genome.</title>
        <authorList>
            <person name="Da Costa M.S."/>
            <person name="Froufe H.J.C."/>
            <person name="Egas C."/>
            <person name="Albuquerque L."/>
        </authorList>
    </citation>
    <scope>NUCLEOTIDE SEQUENCE [LARGE SCALE GENOMIC DNA]</scope>
    <source>
        <strain evidence="1 2">I1-1</strain>
    </source>
</reference>
<evidence type="ECO:0000313" key="1">
    <source>
        <dbReference type="EMBL" id="TSE29812.1"/>
    </source>
</evidence>
<evidence type="ECO:0008006" key="3">
    <source>
        <dbReference type="Google" id="ProtNLM"/>
    </source>
</evidence>
<name>A0A554X1T4_9BURK</name>
<evidence type="ECO:0000313" key="2">
    <source>
        <dbReference type="Proteomes" id="UP000317763"/>
    </source>
</evidence>